<organism evidence="3 4">
    <name type="scientific">Propioniciclava tarda</name>
    <dbReference type="NCBI Taxonomy" id="433330"/>
    <lineage>
        <taxon>Bacteria</taxon>
        <taxon>Bacillati</taxon>
        <taxon>Actinomycetota</taxon>
        <taxon>Actinomycetes</taxon>
        <taxon>Propionibacteriales</taxon>
        <taxon>Propionibacteriaceae</taxon>
        <taxon>Propioniciclava</taxon>
    </lineage>
</organism>
<feature type="domain" description="Methyltransferase type 11" evidence="1">
    <location>
        <begin position="101"/>
        <end position="152"/>
    </location>
</feature>
<dbReference type="CDD" id="cd02440">
    <property type="entry name" value="AdoMet_MTases"/>
    <property type="match status" value="1"/>
</dbReference>
<keyword evidence="3" id="KW-0489">Methyltransferase</keyword>
<sequence length="399" mass="42594">MELTVASWLVSEEASPARRLASSEADPGSLAAATRMRAYVSPDRAAAVLEHETLRRRAARKFGAELSGWFWTPQGLEQATRPAVSRRRADRFVALGATAVVDLGCGCGADAVALSRAGLQVSGVELDEVTAIFAQANVGDGVRIHCGDAEQLAPSLLTPGTAVFCDPARRTASGRTWRVDDFTPSWGFVESLLDGSRVACLKLGPGLPHALIPDGVEAEWISDHGTVVEVALWAGPGTVAGRRRAVVDGLELSREEALIAPEVGELGEYLYEPNGAVIRAGLVPAVAELIGGWRIHDGVAYLSASRLVRTPWAEAFRVDEVLPYSEKRLRAWVRERRVGVLEIKKRGVDADPAELRKRLRPQGPNAATLVLTPTASGAVALVVSRCRPDADQPASIVVT</sequence>
<dbReference type="InterPro" id="IPR013216">
    <property type="entry name" value="Methyltransf_11"/>
</dbReference>
<dbReference type="InterPro" id="IPR029063">
    <property type="entry name" value="SAM-dependent_MTases_sf"/>
</dbReference>
<dbReference type="GO" id="GO:0032259">
    <property type="term" value="P:methylation"/>
    <property type="evidence" value="ECO:0007669"/>
    <property type="project" value="UniProtKB-KW"/>
</dbReference>
<keyword evidence="3" id="KW-0808">Transferase</keyword>
<comment type="caution">
    <text evidence="3">The sequence shown here is derived from an EMBL/GenBank/DDBJ whole genome shotgun (WGS) entry which is preliminary data.</text>
</comment>
<dbReference type="GO" id="GO:0008757">
    <property type="term" value="F:S-adenosylmethionine-dependent methyltransferase activity"/>
    <property type="evidence" value="ECO:0007669"/>
    <property type="project" value="InterPro"/>
</dbReference>
<dbReference type="Proteomes" id="UP000291933">
    <property type="component" value="Unassembled WGS sequence"/>
</dbReference>
<protein>
    <submittedName>
        <fullName evidence="3">Methyltransferase domain-containing protein</fullName>
    </submittedName>
</protein>
<dbReference type="Gene3D" id="3.40.50.150">
    <property type="entry name" value="Vaccinia Virus protein VP39"/>
    <property type="match status" value="1"/>
</dbReference>
<dbReference type="OrthoDB" id="9810570at2"/>
<evidence type="ECO:0000313" key="4">
    <source>
        <dbReference type="Proteomes" id="UP000291933"/>
    </source>
</evidence>
<accession>A0A4Q9KJG8</accession>
<dbReference type="Pfam" id="PF08241">
    <property type="entry name" value="Methyltransf_11"/>
    <property type="match status" value="1"/>
</dbReference>
<dbReference type="AlphaFoldDB" id="A0A4Q9KJG8"/>
<evidence type="ECO:0000259" key="2">
    <source>
        <dbReference type="Pfam" id="PF18096"/>
    </source>
</evidence>
<evidence type="ECO:0000313" key="3">
    <source>
        <dbReference type="EMBL" id="TBT92210.1"/>
    </source>
</evidence>
<dbReference type="Pfam" id="PF18096">
    <property type="entry name" value="Thump_like"/>
    <property type="match status" value="1"/>
</dbReference>
<dbReference type="InterPro" id="IPR041497">
    <property type="entry name" value="Thump-like"/>
</dbReference>
<name>A0A4Q9KJG8_PROTD</name>
<dbReference type="SUPFAM" id="SSF53335">
    <property type="entry name" value="S-adenosyl-L-methionine-dependent methyltransferases"/>
    <property type="match status" value="1"/>
</dbReference>
<dbReference type="RefSeq" id="WP_131173036.1">
    <property type="nucleotide sequence ID" value="NZ_FXTL01000022.1"/>
</dbReference>
<keyword evidence="4" id="KW-1185">Reference proteome</keyword>
<dbReference type="EMBL" id="SDMR01000021">
    <property type="protein sequence ID" value="TBT92210.1"/>
    <property type="molecule type" value="Genomic_DNA"/>
</dbReference>
<feature type="domain" description="THUMP-like" evidence="2">
    <location>
        <begin position="314"/>
        <end position="385"/>
    </location>
</feature>
<evidence type="ECO:0000259" key="1">
    <source>
        <dbReference type="Pfam" id="PF08241"/>
    </source>
</evidence>
<proteinExistence type="predicted"/>
<gene>
    <name evidence="3" type="ORF">ET996_13235</name>
</gene>
<reference evidence="3 4" key="1">
    <citation type="submission" date="2019-01" db="EMBL/GenBank/DDBJ databases">
        <title>Lactibacter flavus gen. nov., sp. nov., a novel bacterium of the family Propionibacteriaceae isolated from raw milk and dairy products.</title>
        <authorList>
            <person name="Huptas C."/>
            <person name="Wenning M."/>
            <person name="Breitenwieser F."/>
            <person name="Doll E."/>
            <person name="Von Neubeck M."/>
            <person name="Busse H.-J."/>
            <person name="Scherer S."/>
        </authorList>
    </citation>
    <scope>NUCLEOTIDE SEQUENCE [LARGE SCALE GENOMIC DNA]</scope>
    <source>
        <strain evidence="3 4">DSM 22130</strain>
    </source>
</reference>